<dbReference type="SUPFAM" id="SSF103506">
    <property type="entry name" value="Mitochondrial carrier"/>
    <property type="match status" value="1"/>
</dbReference>
<keyword evidence="12" id="KW-1185">Reference proteome</keyword>
<evidence type="ECO:0000256" key="4">
    <source>
        <dbReference type="ARBA" id="ARBA00022692"/>
    </source>
</evidence>
<evidence type="ECO:0008006" key="13">
    <source>
        <dbReference type="Google" id="ProtNLM"/>
    </source>
</evidence>
<dbReference type="EMBL" id="KN831946">
    <property type="protein sequence ID" value="KIO13656.1"/>
    <property type="molecule type" value="Genomic_DNA"/>
</dbReference>
<gene>
    <name evidence="11" type="ORF">M404DRAFT_590147</name>
</gene>
<evidence type="ECO:0000313" key="12">
    <source>
        <dbReference type="Proteomes" id="UP000054217"/>
    </source>
</evidence>
<protein>
    <recommendedName>
        <fullName evidence="13">Mitochondrial carrier</fullName>
    </recommendedName>
</protein>
<sequence length="334" mass="37181">MDGVSSTPPNPWFDNAAFNDTLRRNKSIVCALSASYISSFAGYPLDSLKSRLQTTKTRISLLKLAGLVYREEGFIGFYRGLWIPLVTISFVRTASFTIYSDTKEYCRRKNYFSGDSMYDAAFAGGISGALSGSLISFGSAPFELVKVRRQLEYSIAATKGIQLIKPPNTIEAVRDIVRTHGVSGLYLGFRLHFLRDTSGTALYFFEYDAMRHLLGRERSGEQGPTPQWLPIPNSLIPFVCGSFAGVTSWALIYPLDVVKTKVQQRALANTPPRGVWETFHRLVRGPDPKDPKPVLAGIARIYRGLGVSAVRSITTHGLLWTFFDFTSQYIDDLS</sequence>
<dbReference type="PROSITE" id="PS50920">
    <property type="entry name" value="SOLCAR"/>
    <property type="match status" value="3"/>
</dbReference>
<dbReference type="PRINTS" id="PR00926">
    <property type="entry name" value="MITOCARRIER"/>
</dbReference>
<keyword evidence="3 10" id="KW-0813">Transport</keyword>
<keyword evidence="5" id="KW-0677">Repeat</keyword>
<dbReference type="InParanoid" id="A0A0C3PWD6"/>
<evidence type="ECO:0000256" key="8">
    <source>
        <dbReference type="ARBA" id="ARBA00023136"/>
    </source>
</evidence>
<dbReference type="HOGENOM" id="CLU_015166_4_0_1"/>
<accession>A0A0C3PWD6</accession>
<dbReference type="InterPro" id="IPR023395">
    <property type="entry name" value="MCP_dom_sf"/>
</dbReference>
<comment type="similarity">
    <text evidence="2 10">Belongs to the mitochondrial carrier (TC 2.A.29) family.</text>
</comment>
<dbReference type="Proteomes" id="UP000054217">
    <property type="component" value="Unassembled WGS sequence"/>
</dbReference>
<dbReference type="GO" id="GO:0022857">
    <property type="term" value="F:transmembrane transporter activity"/>
    <property type="evidence" value="ECO:0007669"/>
    <property type="project" value="TreeGrafter"/>
</dbReference>
<proteinExistence type="inferred from homology"/>
<feature type="repeat" description="Solcar" evidence="9">
    <location>
        <begin position="119"/>
        <end position="213"/>
    </location>
</feature>
<reference evidence="11 12" key="1">
    <citation type="submission" date="2014-04" db="EMBL/GenBank/DDBJ databases">
        <authorList>
            <consortium name="DOE Joint Genome Institute"/>
            <person name="Kuo A."/>
            <person name="Kohler A."/>
            <person name="Costa M.D."/>
            <person name="Nagy L.G."/>
            <person name="Floudas D."/>
            <person name="Copeland A."/>
            <person name="Barry K.W."/>
            <person name="Cichocki N."/>
            <person name="Veneault-Fourrey C."/>
            <person name="LaButti K."/>
            <person name="Lindquist E.A."/>
            <person name="Lipzen A."/>
            <person name="Lundell T."/>
            <person name="Morin E."/>
            <person name="Murat C."/>
            <person name="Sun H."/>
            <person name="Tunlid A."/>
            <person name="Henrissat B."/>
            <person name="Grigoriev I.V."/>
            <person name="Hibbett D.S."/>
            <person name="Martin F."/>
            <person name="Nordberg H.P."/>
            <person name="Cantor M.N."/>
            <person name="Hua S.X."/>
        </authorList>
    </citation>
    <scope>NUCLEOTIDE SEQUENCE [LARGE SCALE GENOMIC DNA]</scope>
    <source>
        <strain evidence="11 12">Marx 270</strain>
    </source>
</reference>
<keyword evidence="8 9" id="KW-0472">Membrane</keyword>
<dbReference type="PANTHER" id="PTHR45624">
    <property type="entry name" value="MITOCHONDRIAL BASIC AMINO ACIDS TRANSPORTER-RELATED"/>
    <property type="match status" value="1"/>
</dbReference>
<reference evidence="12" key="2">
    <citation type="submission" date="2015-01" db="EMBL/GenBank/DDBJ databases">
        <title>Evolutionary Origins and Diversification of the Mycorrhizal Mutualists.</title>
        <authorList>
            <consortium name="DOE Joint Genome Institute"/>
            <consortium name="Mycorrhizal Genomics Consortium"/>
            <person name="Kohler A."/>
            <person name="Kuo A."/>
            <person name="Nagy L.G."/>
            <person name="Floudas D."/>
            <person name="Copeland A."/>
            <person name="Barry K.W."/>
            <person name="Cichocki N."/>
            <person name="Veneault-Fourrey C."/>
            <person name="LaButti K."/>
            <person name="Lindquist E.A."/>
            <person name="Lipzen A."/>
            <person name="Lundell T."/>
            <person name="Morin E."/>
            <person name="Murat C."/>
            <person name="Riley R."/>
            <person name="Ohm R."/>
            <person name="Sun H."/>
            <person name="Tunlid A."/>
            <person name="Henrissat B."/>
            <person name="Grigoriev I.V."/>
            <person name="Hibbett D.S."/>
            <person name="Martin F."/>
        </authorList>
    </citation>
    <scope>NUCLEOTIDE SEQUENCE [LARGE SCALE GENOMIC DNA]</scope>
    <source>
        <strain evidence="12">Marx 270</strain>
    </source>
</reference>
<dbReference type="InterPro" id="IPR018108">
    <property type="entry name" value="MCP_transmembrane"/>
</dbReference>
<organism evidence="11 12">
    <name type="scientific">Pisolithus tinctorius Marx 270</name>
    <dbReference type="NCBI Taxonomy" id="870435"/>
    <lineage>
        <taxon>Eukaryota</taxon>
        <taxon>Fungi</taxon>
        <taxon>Dikarya</taxon>
        <taxon>Basidiomycota</taxon>
        <taxon>Agaricomycotina</taxon>
        <taxon>Agaricomycetes</taxon>
        <taxon>Agaricomycetidae</taxon>
        <taxon>Boletales</taxon>
        <taxon>Sclerodermatineae</taxon>
        <taxon>Pisolithaceae</taxon>
        <taxon>Pisolithus</taxon>
    </lineage>
</organism>
<dbReference type="GO" id="GO:0031966">
    <property type="term" value="C:mitochondrial membrane"/>
    <property type="evidence" value="ECO:0007669"/>
    <property type="project" value="UniProtKB-SubCell"/>
</dbReference>
<keyword evidence="7" id="KW-0496">Mitochondrion</keyword>
<evidence type="ECO:0000256" key="7">
    <source>
        <dbReference type="ARBA" id="ARBA00023128"/>
    </source>
</evidence>
<dbReference type="InterPro" id="IPR050567">
    <property type="entry name" value="Mitochondrial_Carrier"/>
</dbReference>
<comment type="subcellular location">
    <subcellularLocation>
        <location evidence="1">Mitochondrion membrane</location>
        <topology evidence="1">Multi-pass membrane protein</topology>
    </subcellularLocation>
</comment>
<dbReference type="OrthoDB" id="2382881at2759"/>
<dbReference type="InterPro" id="IPR002067">
    <property type="entry name" value="MCP"/>
</dbReference>
<keyword evidence="4 9" id="KW-0812">Transmembrane</keyword>
<name>A0A0C3PWD6_PISTI</name>
<dbReference type="Pfam" id="PF00153">
    <property type="entry name" value="Mito_carr"/>
    <property type="match status" value="3"/>
</dbReference>
<dbReference type="PANTHER" id="PTHR45624:SF9">
    <property type="entry name" value="CARRIER PROTEIN, PUTATIVE (AFU_ORTHOLOGUE AFUA_4G06390)-RELATED"/>
    <property type="match status" value="1"/>
</dbReference>
<evidence type="ECO:0000256" key="10">
    <source>
        <dbReference type="RuleBase" id="RU000488"/>
    </source>
</evidence>
<evidence type="ECO:0000256" key="9">
    <source>
        <dbReference type="PROSITE-ProRule" id="PRU00282"/>
    </source>
</evidence>
<evidence type="ECO:0000256" key="1">
    <source>
        <dbReference type="ARBA" id="ARBA00004225"/>
    </source>
</evidence>
<evidence type="ECO:0000256" key="3">
    <source>
        <dbReference type="ARBA" id="ARBA00022448"/>
    </source>
</evidence>
<evidence type="ECO:0000256" key="6">
    <source>
        <dbReference type="ARBA" id="ARBA00022989"/>
    </source>
</evidence>
<evidence type="ECO:0000256" key="2">
    <source>
        <dbReference type="ARBA" id="ARBA00006375"/>
    </source>
</evidence>
<dbReference type="AlphaFoldDB" id="A0A0C3PWD6"/>
<keyword evidence="6" id="KW-1133">Transmembrane helix</keyword>
<feature type="repeat" description="Solcar" evidence="9">
    <location>
        <begin position="22"/>
        <end position="105"/>
    </location>
</feature>
<dbReference type="STRING" id="870435.A0A0C3PWD6"/>
<evidence type="ECO:0000256" key="5">
    <source>
        <dbReference type="ARBA" id="ARBA00022737"/>
    </source>
</evidence>
<evidence type="ECO:0000313" key="11">
    <source>
        <dbReference type="EMBL" id="KIO13656.1"/>
    </source>
</evidence>
<feature type="repeat" description="Solcar" evidence="9">
    <location>
        <begin position="232"/>
        <end position="329"/>
    </location>
</feature>
<dbReference type="Gene3D" id="1.50.40.10">
    <property type="entry name" value="Mitochondrial carrier domain"/>
    <property type="match status" value="1"/>
</dbReference>